<dbReference type="InterPro" id="IPR016166">
    <property type="entry name" value="FAD-bd_PCMH"/>
</dbReference>
<dbReference type="PANTHER" id="PTHR43716">
    <property type="entry name" value="D-2-HYDROXYGLUTARATE DEHYDROGENASE, MITOCHONDRIAL"/>
    <property type="match status" value="1"/>
</dbReference>
<accession>A0A8X6KPG5</accession>
<dbReference type="EC" id="1.1.99.39" evidence="8"/>
<evidence type="ECO:0000256" key="2">
    <source>
        <dbReference type="ARBA" id="ARBA00004275"/>
    </source>
</evidence>
<proteinExistence type="inferred from homology"/>
<dbReference type="PANTHER" id="PTHR43716:SF1">
    <property type="entry name" value="D-2-HYDROXYGLUTARATE DEHYDROGENASE, MITOCHONDRIAL"/>
    <property type="match status" value="1"/>
</dbReference>
<dbReference type="FunFam" id="3.30.70.2740:FF:000002">
    <property type="entry name" value="D-2-hydroxyglutarate dehydrogenase mitochondrial"/>
    <property type="match status" value="1"/>
</dbReference>
<evidence type="ECO:0000256" key="11">
    <source>
        <dbReference type="ARBA" id="ARBA00049267"/>
    </source>
</evidence>
<name>A0A8X6KPG5_TRICU</name>
<dbReference type="InterPro" id="IPR016167">
    <property type="entry name" value="FAD-bd_PCMH_sub1"/>
</dbReference>
<evidence type="ECO:0000256" key="5">
    <source>
        <dbReference type="ARBA" id="ARBA00022827"/>
    </source>
</evidence>
<comment type="caution">
    <text evidence="13">The sequence shown here is derived from an EMBL/GenBank/DDBJ whole genome shotgun (WGS) entry which is preliminary data.</text>
</comment>
<dbReference type="OrthoDB" id="5332616at2759"/>
<comment type="subcellular location">
    <subcellularLocation>
        <location evidence="2">Peroxisome</location>
    </subcellularLocation>
</comment>
<dbReference type="EMBL" id="BMAO01011965">
    <property type="protein sequence ID" value="GFQ78048.1"/>
    <property type="molecule type" value="Genomic_DNA"/>
</dbReference>
<keyword evidence="5" id="KW-0274">FAD</keyword>
<evidence type="ECO:0000256" key="3">
    <source>
        <dbReference type="ARBA" id="ARBA00008000"/>
    </source>
</evidence>
<evidence type="ECO:0000256" key="4">
    <source>
        <dbReference type="ARBA" id="ARBA00022630"/>
    </source>
</evidence>
<evidence type="ECO:0000256" key="9">
    <source>
        <dbReference type="ARBA" id="ARBA00039639"/>
    </source>
</evidence>
<keyword evidence="14" id="KW-1185">Reference proteome</keyword>
<dbReference type="InterPro" id="IPR016164">
    <property type="entry name" value="FAD-linked_Oxase-like_C"/>
</dbReference>
<dbReference type="GO" id="GO:0005739">
    <property type="term" value="C:mitochondrion"/>
    <property type="evidence" value="ECO:0007669"/>
    <property type="project" value="TreeGrafter"/>
</dbReference>
<dbReference type="GO" id="GO:0071949">
    <property type="term" value="F:FAD binding"/>
    <property type="evidence" value="ECO:0007669"/>
    <property type="project" value="InterPro"/>
</dbReference>
<evidence type="ECO:0000256" key="10">
    <source>
        <dbReference type="ARBA" id="ARBA00045410"/>
    </source>
</evidence>
<keyword evidence="6" id="KW-0560">Oxidoreductase</keyword>
<evidence type="ECO:0000256" key="1">
    <source>
        <dbReference type="ARBA" id="ARBA00001974"/>
    </source>
</evidence>
<keyword evidence="7" id="KW-0576">Peroxisome</keyword>
<gene>
    <name evidence="13" type="primary">d2hgdh</name>
    <name evidence="13" type="ORF">TNCT_343311</name>
</gene>
<dbReference type="GO" id="GO:0005777">
    <property type="term" value="C:peroxisome"/>
    <property type="evidence" value="ECO:0007669"/>
    <property type="project" value="UniProtKB-SubCell"/>
</dbReference>
<dbReference type="InterPro" id="IPR006094">
    <property type="entry name" value="Oxid_FAD_bind_N"/>
</dbReference>
<evidence type="ECO:0000313" key="14">
    <source>
        <dbReference type="Proteomes" id="UP000887116"/>
    </source>
</evidence>
<dbReference type="Gene3D" id="3.30.70.2740">
    <property type="match status" value="1"/>
</dbReference>
<comment type="similarity">
    <text evidence="3">Belongs to the FAD-binding oxidoreductase/transferase type 4 family.</text>
</comment>
<evidence type="ECO:0000256" key="8">
    <source>
        <dbReference type="ARBA" id="ARBA00039003"/>
    </source>
</evidence>
<evidence type="ECO:0000256" key="6">
    <source>
        <dbReference type="ARBA" id="ARBA00023002"/>
    </source>
</evidence>
<protein>
    <recommendedName>
        <fullName evidence="9">D-2-hydroxyglutarate dehydrogenase, mitochondrial</fullName>
        <ecNumber evidence="8">1.1.99.39</ecNumber>
    </recommendedName>
</protein>
<dbReference type="Pfam" id="PF02913">
    <property type="entry name" value="FAD-oxidase_C"/>
    <property type="match status" value="1"/>
</dbReference>
<dbReference type="InterPro" id="IPR004113">
    <property type="entry name" value="FAD-bd_oxidored_4_C"/>
</dbReference>
<keyword evidence="4" id="KW-0285">Flavoprotein</keyword>
<dbReference type="AlphaFoldDB" id="A0A8X6KPG5"/>
<dbReference type="InterPro" id="IPR051264">
    <property type="entry name" value="FAD-oxidored/transferase_4"/>
</dbReference>
<comment type="function">
    <text evidence="10">Catalyzes the oxidation of D-2-hydroxyglutarate (D-2-HG) to alpha-ketoglutarate. Also catalyzes the oxidation of other D-2-hydroxyacids, such as D-malate (D-MAL) and D-lactate (D-LAC). Exhibits high activities towards D-2-HG and D-MAL but a very weak activity towards D-LAC.</text>
</comment>
<feature type="domain" description="FAD-binding PCMH-type" evidence="12">
    <location>
        <begin position="83"/>
        <end position="262"/>
    </location>
</feature>
<comment type="cofactor">
    <cofactor evidence="1">
        <name>FAD</name>
        <dbReference type="ChEBI" id="CHEBI:57692"/>
    </cofactor>
</comment>
<reference evidence="13" key="1">
    <citation type="submission" date="2020-07" db="EMBL/GenBank/DDBJ databases">
        <title>Multicomponent nature underlies the extraordinary mechanical properties of spider dragline silk.</title>
        <authorList>
            <person name="Kono N."/>
            <person name="Nakamura H."/>
            <person name="Mori M."/>
            <person name="Yoshida Y."/>
            <person name="Ohtoshi R."/>
            <person name="Malay A.D."/>
            <person name="Moran D.A.P."/>
            <person name="Tomita M."/>
            <person name="Numata K."/>
            <person name="Arakawa K."/>
        </authorList>
    </citation>
    <scope>NUCLEOTIDE SEQUENCE</scope>
</reference>
<dbReference type="Gene3D" id="3.30.70.2190">
    <property type="match status" value="1"/>
</dbReference>
<dbReference type="FunFam" id="3.30.465.10:FF:000001">
    <property type="entry name" value="D-2-hydroxyglutarate dehydrogenase, mitochondrial"/>
    <property type="match status" value="1"/>
</dbReference>
<dbReference type="FunFam" id="3.30.43.10:FF:000002">
    <property type="entry name" value="D-2-hydroxyglutarate dehydrogenase, mitochondrial"/>
    <property type="match status" value="1"/>
</dbReference>
<dbReference type="SUPFAM" id="SSF55103">
    <property type="entry name" value="FAD-linked oxidases, C-terminal domain"/>
    <property type="match status" value="1"/>
</dbReference>
<organism evidence="13 14">
    <name type="scientific">Trichonephila clavata</name>
    <name type="common">Joro spider</name>
    <name type="synonym">Nephila clavata</name>
    <dbReference type="NCBI Taxonomy" id="2740835"/>
    <lineage>
        <taxon>Eukaryota</taxon>
        <taxon>Metazoa</taxon>
        <taxon>Ecdysozoa</taxon>
        <taxon>Arthropoda</taxon>
        <taxon>Chelicerata</taxon>
        <taxon>Arachnida</taxon>
        <taxon>Araneae</taxon>
        <taxon>Araneomorphae</taxon>
        <taxon>Entelegynae</taxon>
        <taxon>Araneoidea</taxon>
        <taxon>Nephilidae</taxon>
        <taxon>Trichonephila</taxon>
    </lineage>
</organism>
<comment type="catalytic activity">
    <reaction evidence="11">
        <text>(R)-malate + A = oxaloacetate + AH2</text>
        <dbReference type="Rhea" id="RHEA:67460"/>
        <dbReference type="ChEBI" id="CHEBI:13193"/>
        <dbReference type="ChEBI" id="CHEBI:15588"/>
        <dbReference type="ChEBI" id="CHEBI:16452"/>
        <dbReference type="ChEBI" id="CHEBI:17499"/>
    </reaction>
    <physiologicalReaction direction="left-to-right" evidence="11">
        <dbReference type="Rhea" id="RHEA:67461"/>
    </physiologicalReaction>
</comment>
<evidence type="ECO:0000256" key="7">
    <source>
        <dbReference type="ARBA" id="ARBA00023140"/>
    </source>
</evidence>
<sequence length="481" mass="53391">MLLKIFPFSLRHFATIFTCSSIPKHSLCSHKIHKSKLSSVARGKFNILTSKDIEFFCSLLGSSGVIQNVEELDSYNVDWMKSHKGKSSLALRPKTTEEVSEILKYCNKQKLAICPQGGNTGLVGGSIPIFDEIIVSTSLMNKIIHFDDNTGVLQCQSGCILETLENFANEKGYTVPVDLGAKGSCHIGGNISTNAGGLRFIRYGSLHGNILGLKVVLPNGEILDCMNTMRKNNTGYDLKHMFIGSEGTLGIVTEAAILCYPKSNETAVAFLGCNTFQDVLSTAKMVRQKLPELLSSLEMLDNQSADTLRDNLKLTVPIAAHPFYVLVEISGTDVQYNEQKLNECLSHLMEKNHINDGTIATEPSRIKAIWSIRERITEALLKEGHGYKYDISLQLSDFYKIVEVMRERLGQKVTRCVAYGHLGDGNLHFNATSRTFDPEVLALIEPFIYEWTSKRNGSISAEHGIGYKKKDICIIINQLKL</sequence>
<dbReference type="Proteomes" id="UP000887116">
    <property type="component" value="Unassembled WGS sequence"/>
</dbReference>
<dbReference type="Pfam" id="PF01565">
    <property type="entry name" value="FAD_binding_4"/>
    <property type="match status" value="1"/>
</dbReference>
<dbReference type="InterPro" id="IPR036318">
    <property type="entry name" value="FAD-bd_PCMH-like_sf"/>
</dbReference>
<dbReference type="Gene3D" id="3.30.465.10">
    <property type="match status" value="1"/>
</dbReference>
<dbReference type="GO" id="GO:0051990">
    <property type="term" value="F:(R)-2-hydroxyglutarate dehydrogenase activity"/>
    <property type="evidence" value="ECO:0007669"/>
    <property type="project" value="UniProtKB-EC"/>
</dbReference>
<dbReference type="InterPro" id="IPR016169">
    <property type="entry name" value="FAD-bd_PCMH_sub2"/>
</dbReference>
<evidence type="ECO:0000313" key="13">
    <source>
        <dbReference type="EMBL" id="GFQ78048.1"/>
    </source>
</evidence>
<evidence type="ECO:0000259" key="12">
    <source>
        <dbReference type="PROSITE" id="PS51387"/>
    </source>
</evidence>
<dbReference type="Gene3D" id="3.30.43.10">
    <property type="entry name" value="Uridine Diphospho-n-acetylenolpyruvylglucosamine Reductase, domain 2"/>
    <property type="match status" value="1"/>
</dbReference>
<dbReference type="PROSITE" id="PS51387">
    <property type="entry name" value="FAD_PCMH"/>
    <property type="match status" value="1"/>
</dbReference>
<dbReference type="SUPFAM" id="SSF56176">
    <property type="entry name" value="FAD-binding/transporter-associated domain-like"/>
    <property type="match status" value="1"/>
</dbReference>
<dbReference type="FunFam" id="3.30.70.2190:FF:000001">
    <property type="entry name" value="D-2-hydroxyglutarate dehydrogenase mitochondrial"/>
    <property type="match status" value="1"/>
</dbReference>